<protein>
    <submittedName>
        <fullName evidence="1">Uncharacterized protein</fullName>
    </submittedName>
</protein>
<dbReference type="Proteomes" id="UP000707356">
    <property type="component" value="Unassembled WGS sequence"/>
</dbReference>
<evidence type="ECO:0000313" key="2">
    <source>
        <dbReference type="Proteomes" id="UP000707356"/>
    </source>
</evidence>
<name>A0A951P764_9CYAN</name>
<proteinExistence type="predicted"/>
<accession>A0A951P764</accession>
<sequence>MPRAINPLCLSCAELTSAQAHLRSCWDDVRCHKRRSFYRGKLAQATAPVDSPVPIIKVPLPSVCYAVLVQWKQGSRLHAVAGELYRGSELLAKSSPIHCGALTERMLKQYLESMLKAFSAQCGSNVALFRDSIELELSRHPCPVEGCNLD</sequence>
<evidence type="ECO:0000313" key="1">
    <source>
        <dbReference type="EMBL" id="MBW4464037.1"/>
    </source>
</evidence>
<reference evidence="1" key="1">
    <citation type="submission" date="2021-05" db="EMBL/GenBank/DDBJ databases">
        <authorList>
            <person name="Pietrasiak N."/>
            <person name="Ward R."/>
            <person name="Stajich J.E."/>
            <person name="Kurbessoian T."/>
        </authorList>
    </citation>
    <scope>NUCLEOTIDE SEQUENCE</scope>
    <source>
        <strain evidence="1">GSE-TBD4-15B</strain>
    </source>
</reference>
<gene>
    <name evidence="1" type="ORF">KME07_01180</name>
</gene>
<dbReference type="EMBL" id="JAHHHV010000004">
    <property type="protein sequence ID" value="MBW4464037.1"/>
    <property type="molecule type" value="Genomic_DNA"/>
</dbReference>
<comment type="caution">
    <text evidence="1">The sequence shown here is derived from an EMBL/GenBank/DDBJ whole genome shotgun (WGS) entry which is preliminary data.</text>
</comment>
<dbReference type="AlphaFoldDB" id="A0A951P764"/>
<organism evidence="1 2">
    <name type="scientific">Pegethrix bostrychoides GSE-TBD4-15B</name>
    <dbReference type="NCBI Taxonomy" id="2839662"/>
    <lineage>
        <taxon>Bacteria</taxon>
        <taxon>Bacillati</taxon>
        <taxon>Cyanobacteriota</taxon>
        <taxon>Cyanophyceae</taxon>
        <taxon>Oculatellales</taxon>
        <taxon>Oculatellaceae</taxon>
        <taxon>Pegethrix</taxon>
    </lineage>
</organism>
<reference evidence="1" key="2">
    <citation type="journal article" date="2022" name="Microbiol. Resour. Announc.">
        <title>Metagenome Sequencing to Explore Phylogenomics of Terrestrial Cyanobacteria.</title>
        <authorList>
            <person name="Ward R.D."/>
            <person name="Stajich J.E."/>
            <person name="Johansen J.R."/>
            <person name="Huntemann M."/>
            <person name="Clum A."/>
            <person name="Foster B."/>
            <person name="Foster B."/>
            <person name="Roux S."/>
            <person name="Palaniappan K."/>
            <person name="Varghese N."/>
            <person name="Mukherjee S."/>
            <person name="Reddy T.B.K."/>
            <person name="Daum C."/>
            <person name="Copeland A."/>
            <person name="Chen I.A."/>
            <person name="Ivanova N.N."/>
            <person name="Kyrpides N.C."/>
            <person name="Shapiro N."/>
            <person name="Eloe-Fadrosh E.A."/>
            <person name="Pietrasiak N."/>
        </authorList>
    </citation>
    <scope>NUCLEOTIDE SEQUENCE</scope>
    <source>
        <strain evidence="1">GSE-TBD4-15B</strain>
    </source>
</reference>